<evidence type="ECO:0000313" key="3">
    <source>
        <dbReference type="Proteomes" id="UP000439903"/>
    </source>
</evidence>
<gene>
    <name evidence="2" type="ORF">F8M41_013928</name>
</gene>
<proteinExistence type="predicted"/>
<accession>A0A8H4AS78</accession>
<feature type="region of interest" description="Disordered" evidence="1">
    <location>
        <begin position="135"/>
        <end position="154"/>
    </location>
</feature>
<dbReference type="Proteomes" id="UP000439903">
    <property type="component" value="Unassembled WGS sequence"/>
</dbReference>
<name>A0A8H4AS78_GIGMA</name>
<evidence type="ECO:0000256" key="1">
    <source>
        <dbReference type="SAM" id="MobiDB-lite"/>
    </source>
</evidence>
<keyword evidence="3" id="KW-1185">Reference proteome</keyword>
<organism evidence="2 3">
    <name type="scientific">Gigaspora margarita</name>
    <dbReference type="NCBI Taxonomy" id="4874"/>
    <lineage>
        <taxon>Eukaryota</taxon>
        <taxon>Fungi</taxon>
        <taxon>Fungi incertae sedis</taxon>
        <taxon>Mucoromycota</taxon>
        <taxon>Glomeromycotina</taxon>
        <taxon>Glomeromycetes</taxon>
        <taxon>Diversisporales</taxon>
        <taxon>Gigasporaceae</taxon>
        <taxon>Gigaspora</taxon>
    </lineage>
</organism>
<protein>
    <submittedName>
        <fullName evidence="2">Uncharacterized protein</fullName>
    </submittedName>
</protein>
<dbReference type="AlphaFoldDB" id="A0A8H4AS78"/>
<feature type="compositionally biased region" description="Polar residues" evidence="1">
    <location>
        <begin position="145"/>
        <end position="154"/>
    </location>
</feature>
<reference evidence="2 3" key="1">
    <citation type="journal article" date="2019" name="Environ. Microbiol.">
        <title>At the nexus of three kingdoms: the genome of the mycorrhizal fungus Gigaspora margarita provides insights into plant, endobacterial and fungal interactions.</title>
        <authorList>
            <person name="Venice F."/>
            <person name="Ghignone S."/>
            <person name="Salvioli di Fossalunga A."/>
            <person name="Amselem J."/>
            <person name="Novero M."/>
            <person name="Xianan X."/>
            <person name="Sedzielewska Toro K."/>
            <person name="Morin E."/>
            <person name="Lipzen A."/>
            <person name="Grigoriev I.V."/>
            <person name="Henrissat B."/>
            <person name="Martin F.M."/>
            <person name="Bonfante P."/>
        </authorList>
    </citation>
    <scope>NUCLEOTIDE SEQUENCE [LARGE SCALE GENOMIC DNA]</scope>
    <source>
        <strain evidence="2 3">BEG34</strain>
    </source>
</reference>
<dbReference type="EMBL" id="WTPW01000284">
    <property type="protein sequence ID" value="KAF0526888.1"/>
    <property type="molecule type" value="Genomic_DNA"/>
</dbReference>
<sequence>MPSIHYKNTTITLSNHYKNTITSPQECIQEYHQFTPIYYKNAIKVTTRTSSLYHKNVTTRTSSLYLLQYQISTRTPLLYFKNAIEISQECCRNTARMLLKHHKNAIKTLQECHQITARMPSFDYKNNVKLLQNTTTKSPRMPYNHKNQQSTRKI</sequence>
<evidence type="ECO:0000313" key="2">
    <source>
        <dbReference type="EMBL" id="KAF0526888.1"/>
    </source>
</evidence>
<comment type="caution">
    <text evidence="2">The sequence shown here is derived from an EMBL/GenBank/DDBJ whole genome shotgun (WGS) entry which is preliminary data.</text>
</comment>